<protein>
    <submittedName>
        <fullName evidence="2">Uncharacterized protein</fullName>
    </submittedName>
</protein>
<dbReference type="PANTHER" id="PTHR35115">
    <property type="entry name" value="CYCLIN DELTA-3"/>
    <property type="match status" value="1"/>
</dbReference>
<reference evidence="2 3" key="1">
    <citation type="journal article" date="2018" name="Cell">
        <title>The Chara Genome: Secondary Complexity and Implications for Plant Terrestrialization.</title>
        <authorList>
            <person name="Nishiyama T."/>
            <person name="Sakayama H."/>
            <person name="Vries J.D."/>
            <person name="Buschmann H."/>
            <person name="Saint-Marcoux D."/>
            <person name="Ullrich K.K."/>
            <person name="Haas F.B."/>
            <person name="Vanderstraeten L."/>
            <person name="Becker D."/>
            <person name="Lang D."/>
            <person name="Vosolsobe S."/>
            <person name="Rombauts S."/>
            <person name="Wilhelmsson P.K.I."/>
            <person name="Janitza P."/>
            <person name="Kern R."/>
            <person name="Heyl A."/>
            <person name="Rumpler F."/>
            <person name="Villalobos L.I.A.C."/>
            <person name="Clay J.M."/>
            <person name="Skokan R."/>
            <person name="Toyoda A."/>
            <person name="Suzuki Y."/>
            <person name="Kagoshima H."/>
            <person name="Schijlen E."/>
            <person name="Tajeshwar N."/>
            <person name="Catarino B."/>
            <person name="Hetherington A.J."/>
            <person name="Saltykova A."/>
            <person name="Bonnot C."/>
            <person name="Breuninger H."/>
            <person name="Symeonidi A."/>
            <person name="Radhakrishnan G.V."/>
            <person name="Van Nieuwerburgh F."/>
            <person name="Deforce D."/>
            <person name="Chang C."/>
            <person name="Karol K.G."/>
            <person name="Hedrich R."/>
            <person name="Ulvskov P."/>
            <person name="Glockner G."/>
            <person name="Delwiche C.F."/>
            <person name="Petrasek J."/>
            <person name="Van de Peer Y."/>
            <person name="Friml J."/>
            <person name="Beilby M."/>
            <person name="Dolan L."/>
            <person name="Kohara Y."/>
            <person name="Sugano S."/>
            <person name="Fujiyama A."/>
            <person name="Delaux P.-M."/>
            <person name="Quint M."/>
            <person name="TheiBen G."/>
            <person name="Hagemann M."/>
            <person name="Harholt J."/>
            <person name="Dunand C."/>
            <person name="Zachgo S."/>
            <person name="Langdale J."/>
            <person name="Maumus F."/>
            <person name="Straeten D.V.D."/>
            <person name="Gould S.B."/>
            <person name="Rensing S.A."/>
        </authorList>
    </citation>
    <scope>NUCLEOTIDE SEQUENCE [LARGE SCALE GENOMIC DNA]</scope>
    <source>
        <strain evidence="2 3">S276</strain>
    </source>
</reference>
<dbReference type="PANTHER" id="PTHR35115:SF1">
    <property type="entry name" value="PROTEIN IN CHLOROPLAST ATPASE BIOGENESIS, CHLOROPLASTIC"/>
    <property type="match status" value="1"/>
</dbReference>
<dbReference type="InterPro" id="IPR045287">
    <property type="entry name" value="PAB"/>
</dbReference>
<dbReference type="OMA" id="REHAMFI"/>
<evidence type="ECO:0000256" key="1">
    <source>
        <dbReference type="SAM" id="MobiDB-lite"/>
    </source>
</evidence>
<accession>A0A388LIN2</accession>
<name>A0A388LIN2_CHABU</name>
<dbReference type="Gramene" id="GBG82176">
    <property type="protein sequence ID" value="GBG82176"/>
    <property type="gene ID" value="CBR_g34458"/>
</dbReference>
<proteinExistence type="predicted"/>
<dbReference type="EMBL" id="BFEA01000399">
    <property type="protein sequence ID" value="GBG82176.1"/>
    <property type="molecule type" value="Genomic_DNA"/>
</dbReference>
<feature type="compositionally biased region" description="Low complexity" evidence="1">
    <location>
        <begin position="303"/>
        <end position="314"/>
    </location>
</feature>
<gene>
    <name evidence="2" type="ORF">CBR_g34458</name>
</gene>
<evidence type="ECO:0000313" key="3">
    <source>
        <dbReference type="Proteomes" id="UP000265515"/>
    </source>
</evidence>
<keyword evidence="3" id="KW-1185">Reference proteome</keyword>
<evidence type="ECO:0000313" key="2">
    <source>
        <dbReference type="EMBL" id="GBG82176.1"/>
    </source>
</evidence>
<dbReference type="OrthoDB" id="537706at2759"/>
<comment type="caution">
    <text evidence="2">The sequence shown here is derived from an EMBL/GenBank/DDBJ whole genome shotgun (WGS) entry which is preliminary data.</text>
</comment>
<feature type="region of interest" description="Disordered" evidence="1">
    <location>
        <begin position="298"/>
        <end position="324"/>
    </location>
</feature>
<dbReference type="Proteomes" id="UP000265515">
    <property type="component" value="Unassembled WGS sequence"/>
</dbReference>
<sequence>MANAVAVTSVGAAVPAAASTAILRRRCVTTATATASSDCVSDGNGSLMTICRDQVCPVRRKHRRQQQATAARVGSWCSLRCCCSSCCCSTLSVTATARGVVGAPNMAAVTSTSGSGSTMTADHRLWTCHDSSRKKKKMLMMMMNKMMTLTPYQLSFPQRGSPLRARRSHHCHVIHMSQAAVDEREHAMFIQDVAKITPPATLSVLLRVLQAKGEVPASPSDRKGILPLAIPLTSNPTTGDITALLRWPTPPEGLEMPLIRLRKGNQGEGGAGVGCPILLAKTVDDFVHRCLVEEDARLHNQPSSTSTTSDQLSSPNNQPLPQEDSVNVSTAAGEVGEQLYVKGSFSKSNLPSVDVYLTRKVALFPDVLERLALGHLDRGDHVSALVAAEFYCSRKHFPGFGRPFGFNAELFVRIGRLAEAKDAARVALRCPWWTLGSSFEEMADIAGYSDERIELLKERLTEEARQEDITKGKSPEQVSLDQAAFLLDTAAAEGNWDDVRDQLGDLYKHAGLTDLSNFIRSGT</sequence>
<dbReference type="AlphaFoldDB" id="A0A388LIN2"/>
<feature type="compositionally biased region" description="Polar residues" evidence="1">
    <location>
        <begin position="315"/>
        <end position="324"/>
    </location>
</feature>
<organism evidence="2 3">
    <name type="scientific">Chara braunii</name>
    <name type="common">Braun's stonewort</name>
    <dbReference type="NCBI Taxonomy" id="69332"/>
    <lineage>
        <taxon>Eukaryota</taxon>
        <taxon>Viridiplantae</taxon>
        <taxon>Streptophyta</taxon>
        <taxon>Charophyceae</taxon>
        <taxon>Charales</taxon>
        <taxon>Characeae</taxon>
        <taxon>Chara</taxon>
    </lineage>
</organism>